<dbReference type="Pfam" id="PF00107">
    <property type="entry name" value="ADH_zinc_N"/>
    <property type="match status" value="1"/>
</dbReference>
<dbReference type="Pfam" id="PF22725">
    <property type="entry name" value="GFO_IDH_MocA_C3"/>
    <property type="match status" value="1"/>
</dbReference>
<dbReference type="InterPro" id="IPR036291">
    <property type="entry name" value="NAD(P)-bd_dom_sf"/>
</dbReference>
<protein>
    <submittedName>
        <fullName evidence="7">Bi-domain-containing oxidoreductase</fullName>
    </submittedName>
</protein>
<feature type="domain" description="Enoyl reductase (ER)" evidence="6">
    <location>
        <begin position="75"/>
        <end position="365"/>
    </location>
</feature>
<dbReference type="Gene3D" id="3.30.360.10">
    <property type="entry name" value="Dihydrodipicolinate Reductase, domain 2"/>
    <property type="match status" value="1"/>
</dbReference>
<evidence type="ECO:0000256" key="2">
    <source>
        <dbReference type="ARBA" id="ARBA00008072"/>
    </source>
</evidence>
<proteinExistence type="inferred from homology"/>
<dbReference type="CDD" id="cd08255">
    <property type="entry name" value="2-desacetyl-2-hydroxyethyl_bacteriochlorophyllide_like"/>
    <property type="match status" value="1"/>
</dbReference>
<evidence type="ECO:0000256" key="3">
    <source>
        <dbReference type="ARBA" id="ARBA00022723"/>
    </source>
</evidence>
<dbReference type="Gene3D" id="3.40.50.720">
    <property type="entry name" value="NAD(P)-binding Rossmann-like Domain"/>
    <property type="match status" value="2"/>
</dbReference>
<comment type="similarity">
    <text evidence="2">Belongs to the zinc-containing alcohol dehydrogenase family.</text>
</comment>
<reference evidence="7 8" key="1">
    <citation type="submission" date="2021-08" db="EMBL/GenBank/DDBJ databases">
        <title>Draft genome sequence of Spirulina subsalsa with high tolerance to salinity and hype-accumulation of phycocyanin.</title>
        <authorList>
            <person name="Pei H."/>
            <person name="Jiang L."/>
        </authorList>
    </citation>
    <scope>NUCLEOTIDE SEQUENCE [LARGE SCALE GENOMIC DNA]</scope>
    <source>
        <strain evidence="7 8">FACHB-351</strain>
    </source>
</reference>
<keyword evidence="3" id="KW-0479">Metal-binding</keyword>
<dbReference type="SUPFAM" id="SSF55347">
    <property type="entry name" value="Glyceraldehyde-3-phosphate dehydrogenase-like, C-terminal domain"/>
    <property type="match status" value="1"/>
</dbReference>
<keyword evidence="5" id="KW-0560">Oxidoreductase</keyword>
<dbReference type="InterPro" id="IPR011032">
    <property type="entry name" value="GroES-like_sf"/>
</dbReference>
<sequence length="711" mass="76991">MKQIIQSLTTGQTEVQDIPAPALKPGKLLIRTHNSLVSAGTERMLVEFGQANWLDKARQQPDKVRQVLDKVRTDGLLTTLDAVQSKLDQPLPLGYCNVGTVIGVGAGVRGFQVGDRIISNGPHAEIVSVPQNLCAKIPDPVTNEAAVFTVVAAIGLQGIRLAQPTLGECFVVTGLGLIGLLTAQLLKAQGCRVLGLDFAPDKLALAQQLGIDTLNLAIDNDPIAIATEFSREAGVDGVLITAATQSSEPVHQAAQMCRKRGRIVLVGVTGLELSRADFYEKELSFQVSCSYGPGRYDPNYEQKGQDYPLGFVRWTEQRNFEAVLDTLASGQLQTDLLISHRFPIDQADQAYAVLTGDQPYLGIVLDYPTPAEPTSTLSLKPDPKASPSTPAPVIVGCIGAGNYASRILLPALAETPAQLHTLAATSGVNITHYGRKLGFQQVTTEPDALFTNPTINTVVIATRHDSHGDLVCRALTAGKHVFVEKPLALNQAELEQIQQVYQEAISKGQPRQLMVGFNRRFAPLVQQMHRLLQTITAPKALIMTVNAGAIPADHWTQDAAMGGGRIIGEACHFVDLLRFLVGQPIASWHRTTLADSKPCPDTVTLNLTFTDDSIGTIHYFANGAKSFPKERLEVFCGDRILQLDNYRTLQGWGWPQFKRQSQWRQDKGQKACLAAFVAAITTGTPAPIPLEELIEVSQAILAMAQPSPEKL</sequence>
<organism evidence="7 8">
    <name type="scientific">Spirulina subsalsa FACHB-351</name>
    <dbReference type="NCBI Taxonomy" id="234711"/>
    <lineage>
        <taxon>Bacteria</taxon>
        <taxon>Bacillati</taxon>
        <taxon>Cyanobacteriota</taxon>
        <taxon>Cyanophyceae</taxon>
        <taxon>Spirulinales</taxon>
        <taxon>Spirulinaceae</taxon>
        <taxon>Spirulina</taxon>
    </lineage>
</organism>
<gene>
    <name evidence="7" type="ORF">K4A83_17270</name>
</gene>
<dbReference type="PANTHER" id="PTHR43350">
    <property type="entry name" value="NAD-DEPENDENT ALCOHOL DEHYDROGENASE"/>
    <property type="match status" value="1"/>
</dbReference>
<evidence type="ECO:0000256" key="4">
    <source>
        <dbReference type="ARBA" id="ARBA00022833"/>
    </source>
</evidence>
<accession>A0ABT3L910</accession>
<dbReference type="Pfam" id="PF01408">
    <property type="entry name" value="GFO_IDH_MocA"/>
    <property type="match status" value="1"/>
</dbReference>
<evidence type="ECO:0000259" key="6">
    <source>
        <dbReference type="SMART" id="SM00829"/>
    </source>
</evidence>
<dbReference type="PANTHER" id="PTHR43350:SF19">
    <property type="entry name" value="D-GULOSIDE 3-DEHYDROGENASE"/>
    <property type="match status" value="1"/>
</dbReference>
<evidence type="ECO:0000256" key="1">
    <source>
        <dbReference type="ARBA" id="ARBA00001947"/>
    </source>
</evidence>
<evidence type="ECO:0000313" key="7">
    <source>
        <dbReference type="EMBL" id="MCW6038008.1"/>
    </source>
</evidence>
<comment type="caution">
    <text evidence="7">The sequence shown here is derived from an EMBL/GenBank/DDBJ whole genome shotgun (WGS) entry which is preliminary data.</text>
</comment>
<dbReference type="SUPFAM" id="SSF51735">
    <property type="entry name" value="NAD(P)-binding Rossmann-fold domains"/>
    <property type="match status" value="2"/>
</dbReference>
<dbReference type="InterPro" id="IPR055170">
    <property type="entry name" value="GFO_IDH_MocA-like_dom"/>
</dbReference>
<keyword evidence="8" id="KW-1185">Reference proteome</keyword>
<dbReference type="InterPro" id="IPR000683">
    <property type="entry name" value="Gfo/Idh/MocA-like_OxRdtase_N"/>
</dbReference>
<evidence type="ECO:0000313" key="8">
    <source>
        <dbReference type="Proteomes" id="UP001526426"/>
    </source>
</evidence>
<dbReference type="InterPro" id="IPR020843">
    <property type="entry name" value="ER"/>
</dbReference>
<dbReference type="InterPro" id="IPR013149">
    <property type="entry name" value="ADH-like_C"/>
</dbReference>
<comment type="cofactor">
    <cofactor evidence="1">
        <name>Zn(2+)</name>
        <dbReference type="ChEBI" id="CHEBI:29105"/>
    </cofactor>
</comment>
<dbReference type="SUPFAM" id="SSF50129">
    <property type="entry name" value="GroES-like"/>
    <property type="match status" value="1"/>
</dbReference>
<dbReference type="Proteomes" id="UP001526426">
    <property type="component" value="Unassembled WGS sequence"/>
</dbReference>
<dbReference type="EMBL" id="JAIHOM010000103">
    <property type="protein sequence ID" value="MCW6038008.1"/>
    <property type="molecule type" value="Genomic_DNA"/>
</dbReference>
<dbReference type="SMART" id="SM00829">
    <property type="entry name" value="PKS_ER"/>
    <property type="match status" value="1"/>
</dbReference>
<keyword evidence="4" id="KW-0862">Zinc</keyword>
<dbReference type="Gene3D" id="3.90.180.10">
    <property type="entry name" value="Medium-chain alcohol dehydrogenases, catalytic domain"/>
    <property type="match status" value="2"/>
</dbReference>
<dbReference type="RefSeq" id="WP_265265900.1">
    <property type="nucleotide sequence ID" value="NZ_JAIHOM010000103.1"/>
</dbReference>
<evidence type="ECO:0000256" key="5">
    <source>
        <dbReference type="ARBA" id="ARBA00023002"/>
    </source>
</evidence>
<name>A0ABT3L910_9CYAN</name>